<dbReference type="SUPFAM" id="SSF74653">
    <property type="entry name" value="TolA/TonB C-terminal domain"/>
    <property type="match status" value="1"/>
</dbReference>
<dbReference type="EMBL" id="LAQT01000001">
    <property type="protein sequence ID" value="KPC55154.1"/>
    <property type="molecule type" value="Genomic_DNA"/>
</dbReference>
<evidence type="ECO:0000256" key="2">
    <source>
        <dbReference type="SAM" id="Phobius"/>
    </source>
</evidence>
<sequence length="284" mass="31286">MSPLPEDEEASRSLFNLALVFALVFHLALLLIKFPDKGGSPPPVELQVQLQPKARAPAPQEPAPIVPEKTVQTQARSTYETPAPIKKPRRPVASAPRKQPRPARPQPPSPQASADNTPDVVIGGLDDAFARRQPNTATKAPPHLAMHLSDLPAQQAQSSDEQAATNAAERIAGDPLSSNLFGLWEHDVRAKVERMGDMNFPKDKYDRPIFGIIKFHLVVNYDGTIADVAITETSGNPELDAKALGILKMSVPLPRPAPALLDKRGHITLDRYYQFLDERVHWRR</sequence>
<feature type="domain" description="TonB C-terminal" evidence="3">
    <location>
        <begin position="185"/>
        <end position="282"/>
    </location>
</feature>
<dbReference type="Pfam" id="PF03544">
    <property type="entry name" value="TonB_C"/>
    <property type="match status" value="1"/>
</dbReference>
<evidence type="ECO:0000256" key="1">
    <source>
        <dbReference type="SAM" id="MobiDB-lite"/>
    </source>
</evidence>
<evidence type="ECO:0000313" key="5">
    <source>
        <dbReference type="Proteomes" id="UP000037939"/>
    </source>
</evidence>
<gene>
    <name evidence="4" type="ORF">WG78_00805</name>
</gene>
<feature type="transmembrane region" description="Helical" evidence="2">
    <location>
        <begin position="14"/>
        <end position="32"/>
    </location>
</feature>
<keyword evidence="5" id="KW-1185">Reference proteome</keyword>
<dbReference type="STRING" id="857265.WG78_00805"/>
<protein>
    <recommendedName>
        <fullName evidence="3">TonB C-terminal domain-containing protein</fullName>
    </recommendedName>
</protein>
<feature type="compositionally biased region" description="Polar residues" evidence="1">
    <location>
        <begin position="70"/>
        <end position="80"/>
    </location>
</feature>
<dbReference type="InterPro" id="IPR037682">
    <property type="entry name" value="TonB_C"/>
</dbReference>
<evidence type="ECO:0000259" key="3">
    <source>
        <dbReference type="PROSITE" id="PS52015"/>
    </source>
</evidence>
<feature type="region of interest" description="Disordered" evidence="1">
    <location>
        <begin position="51"/>
        <end position="122"/>
    </location>
</feature>
<keyword evidence="2" id="KW-1133">Transmembrane helix</keyword>
<dbReference type="AlphaFoldDB" id="A0A0N1JTG2"/>
<keyword evidence="2" id="KW-0472">Membrane</keyword>
<dbReference type="RefSeq" id="WP_053935884.1">
    <property type="nucleotide sequence ID" value="NZ_LAQT01000001.1"/>
</dbReference>
<dbReference type="Gene3D" id="3.30.1150.10">
    <property type="match status" value="1"/>
</dbReference>
<comment type="caution">
    <text evidence="4">The sequence shown here is derived from an EMBL/GenBank/DDBJ whole genome shotgun (WGS) entry which is preliminary data.</text>
</comment>
<accession>A0A0N1JTG2</accession>
<reference evidence="4 5" key="1">
    <citation type="submission" date="2015-07" db="EMBL/GenBank/DDBJ databases">
        <title>Draft genome sequence of the Amantichitinum ursilacus IGB-41, a new chitin-degrading bacterium.</title>
        <authorList>
            <person name="Kirstahler P."/>
            <person name="Guenther M."/>
            <person name="Grumaz C."/>
            <person name="Rupp S."/>
            <person name="Zibek S."/>
            <person name="Sohn K."/>
        </authorList>
    </citation>
    <scope>NUCLEOTIDE SEQUENCE [LARGE SCALE GENOMIC DNA]</scope>
    <source>
        <strain evidence="4 5">IGB-41</strain>
    </source>
</reference>
<dbReference type="Proteomes" id="UP000037939">
    <property type="component" value="Unassembled WGS sequence"/>
</dbReference>
<keyword evidence="2" id="KW-0812">Transmembrane</keyword>
<evidence type="ECO:0000313" key="4">
    <source>
        <dbReference type="EMBL" id="KPC55154.1"/>
    </source>
</evidence>
<proteinExistence type="predicted"/>
<dbReference type="GO" id="GO:0055085">
    <property type="term" value="P:transmembrane transport"/>
    <property type="evidence" value="ECO:0007669"/>
    <property type="project" value="InterPro"/>
</dbReference>
<dbReference type="PROSITE" id="PS52015">
    <property type="entry name" value="TONB_CTD"/>
    <property type="match status" value="1"/>
</dbReference>
<name>A0A0N1JTG2_9NEIS</name>
<dbReference type="OrthoDB" id="9803361at2"/>
<organism evidence="4 5">
    <name type="scientific">Amantichitinum ursilacus</name>
    <dbReference type="NCBI Taxonomy" id="857265"/>
    <lineage>
        <taxon>Bacteria</taxon>
        <taxon>Pseudomonadati</taxon>
        <taxon>Pseudomonadota</taxon>
        <taxon>Betaproteobacteria</taxon>
        <taxon>Neisseriales</taxon>
        <taxon>Chitinibacteraceae</taxon>
        <taxon>Amantichitinum</taxon>
    </lineage>
</organism>